<name>A0A502G018_9SPHN</name>
<accession>A0A502G018</accession>
<protein>
    <submittedName>
        <fullName evidence="1">Uncharacterized protein</fullName>
    </submittedName>
</protein>
<dbReference type="RefSeq" id="WP_140850215.1">
    <property type="nucleotide sequence ID" value="NZ_RCZC01000002.1"/>
</dbReference>
<evidence type="ECO:0000313" key="1">
    <source>
        <dbReference type="EMBL" id="TPG55079.1"/>
    </source>
</evidence>
<dbReference type="OrthoDB" id="9891640at2"/>
<evidence type="ECO:0000313" key="2">
    <source>
        <dbReference type="Proteomes" id="UP000319931"/>
    </source>
</evidence>
<comment type="caution">
    <text evidence="1">The sequence shown here is derived from an EMBL/GenBank/DDBJ whole genome shotgun (WGS) entry which is preliminary data.</text>
</comment>
<organism evidence="1 2">
    <name type="scientific">Sphingomonas glacialis</name>
    <dbReference type="NCBI Taxonomy" id="658225"/>
    <lineage>
        <taxon>Bacteria</taxon>
        <taxon>Pseudomonadati</taxon>
        <taxon>Pseudomonadota</taxon>
        <taxon>Alphaproteobacteria</taxon>
        <taxon>Sphingomonadales</taxon>
        <taxon>Sphingomonadaceae</taxon>
        <taxon>Sphingomonas</taxon>
    </lineage>
</organism>
<dbReference type="AlphaFoldDB" id="A0A502G018"/>
<dbReference type="Proteomes" id="UP000319931">
    <property type="component" value="Unassembled WGS sequence"/>
</dbReference>
<reference evidence="1 2" key="1">
    <citation type="journal article" date="2019" name="Environ. Microbiol.">
        <title>Species interactions and distinct microbial communities in high Arctic permafrost affected cryosols are associated with the CH4 and CO2 gas fluxes.</title>
        <authorList>
            <person name="Altshuler I."/>
            <person name="Hamel J."/>
            <person name="Turney S."/>
            <person name="Magnuson E."/>
            <person name="Levesque R."/>
            <person name="Greer C."/>
            <person name="Whyte L.G."/>
        </authorList>
    </citation>
    <scope>NUCLEOTIDE SEQUENCE [LARGE SCALE GENOMIC DNA]</scope>
    <source>
        <strain evidence="1 2">E6.1</strain>
    </source>
</reference>
<keyword evidence="2" id="KW-1185">Reference proteome</keyword>
<proteinExistence type="predicted"/>
<gene>
    <name evidence="1" type="ORF">EAH76_10935</name>
</gene>
<dbReference type="EMBL" id="RCZC01000002">
    <property type="protein sequence ID" value="TPG55079.1"/>
    <property type="molecule type" value="Genomic_DNA"/>
</dbReference>
<sequence length="96" mass="11099">MASSNVSIPQVADGETLEAINAFVLRLHGWVLVYGNIEDKSMGLRVGGYRRDGQQPLVRDHDPDRPGEDFERTHYNSMTFEFEREDEAREFHERFG</sequence>